<dbReference type="AlphaFoldDB" id="A0A017RY78"/>
<feature type="transmembrane region" description="Helical" evidence="3">
    <location>
        <begin position="113"/>
        <end position="137"/>
    </location>
</feature>
<comment type="similarity">
    <text evidence="1 2">Belongs to the BioY family.</text>
</comment>
<feature type="transmembrane region" description="Helical" evidence="3">
    <location>
        <begin position="84"/>
        <end position="106"/>
    </location>
</feature>
<dbReference type="PIRSF" id="PIRSF016661">
    <property type="entry name" value="BioY"/>
    <property type="match status" value="1"/>
</dbReference>
<keyword evidence="2" id="KW-0813">Transport</keyword>
<feature type="transmembrane region" description="Helical" evidence="3">
    <location>
        <begin position="149"/>
        <end position="169"/>
    </location>
</feature>
<name>A0A017RY78_9CLOT</name>
<evidence type="ECO:0000313" key="5">
    <source>
        <dbReference type="Proteomes" id="UP000019681"/>
    </source>
</evidence>
<protein>
    <recommendedName>
        <fullName evidence="2">Biotin transporter</fullName>
    </recommendedName>
</protein>
<dbReference type="OrthoDB" id="9803495at2"/>
<keyword evidence="2" id="KW-1003">Cell membrane</keyword>
<dbReference type="PANTHER" id="PTHR34295">
    <property type="entry name" value="BIOTIN TRANSPORTER BIOY"/>
    <property type="match status" value="1"/>
</dbReference>
<keyword evidence="5" id="KW-1185">Reference proteome</keyword>
<dbReference type="Proteomes" id="UP000019681">
    <property type="component" value="Unassembled WGS sequence"/>
</dbReference>
<accession>A0A017RY78</accession>
<dbReference type="PANTHER" id="PTHR34295:SF1">
    <property type="entry name" value="BIOTIN TRANSPORTER BIOY"/>
    <property type="match status" value="1"/>
</dbReference>
<feature type="transmembrane region" description="Helical" evidence="3">
    <location>
        <begin position="34"/>
        <end position="52"/>
    </location>
</feature>
<feature type="transmembrane region" description="Helical" evidence="3">
    <location>
        <begin position="12"/>
        <end position="28"/>
    </location>
</feature>
<evidence type="ECO:0000313" key="4">
    <source>
        <dbReference type="EMBL" id="EYE89369.1"/>
    </source>
</evidence>
<dbReference type="EMBL" id="AZQP01000005">
    <property type="protein sequence ID" value="EYE89369.1"/>
    <property type="molecule type" value="Genomic_DNA"/>
</dbReference>
<organism evidence="4 5">
    <name type="scientific">Fervidicella metallireducens AeB</name>
    <dbReference type="NCBI Taxonomy" id="1403537"/>
    <lineage>
        <taxon>Bacteria</taxon>
        <taxon>Bacillati</taxon>
        <taxon>Bacillota</taxon>
        <taxon>Clostridia</taxon>
        <taxon>Eubacteriales</taxon>
        <taxon>Clostridiaceae</taxon>
        <taxon>Fervidicella</taxon>
    </lineage>
</organism>
<comment type="subcellular location">
    <subcellularLocation>
        <location evidence="2">Cell membrane</location>
        <topology evidence="2">Multi-pass membrane protein</topology>
    </subcellularLocation>
</comment>
<proteinExistence type="inferred from homology"/>
<evidence type="ECO:0000256" key="1">
    <source>
        <dbReference type="ARBA" id="ARBA00010692"/>
    </source>
</evidence>
<evidence type="ECO:0000256" key="2">
    <source>
        <dbReference type="PIRNR" id="PIRNR016661"/>
    </source>
</evidence>
<dbReference type="GO" id="GO:0015225">
    <property type="term" value="F:biotin transmembrane transporter activity"/>
    <property type="evidence" value="ECO:0007669"/>
    <property type="project" value="UniProtKB-UniRule"/>
</dbReference>
<gene>
    <name evidence="4" type="ORF">Q428_02765</name>
</gene>
<comment type="caution">
    <text evidence="4">The sequence shown here is derived from an EMBL/GenBank/DDBJ whole genome shotgun (WGS) entry which is preliminary data.</text>
</comment>
<evidence type="ECO:0000256" key="3">
    <source>
        <dbReference type="SAM" id="Phobius"/>
    </source>
</evidence>
<dbReference type="RefSeq" id="WP_035377924.1">
    <property type="nucleotide sequence ID" value="NZ_AZQP01000005.1"/>
</dbReference>
<dbReference type="InterPro" id="IPR003784">
    <property type="entry name" value="BioY"/>
</dbReference>
<sequence>METRFSLKEITLIGVFAALTCILAQISIPIPFSPVPITLQVFAVCISAVILGKKLGTMSQVIYILLGVVGTPVFAGFSGGLDKILGPTGGFILSFPVMAFIIGSFVERKQSFLNTFIALIISLFVCYLIGTLQLSFIMKLSIEKALSLAVIPFIPLDLLKIIAAALLGLKIRSKLLKENLLSC</sequence>
<dbReference type="Pfam" id="PF02632">
    <property type="entry name" value="BioY"/>
    <property type="match status" value="1"/>
</dbReference>
<keyword evidence="2 3" id="KW-0472">Membrane</keyword>
<dbReference type="GO" id="GO:0005886">
    <property type="term" value="C:plasma membrane"/>
    <property type="evidence" value="ECO:0007669"/>
    <property type="project" value="UniProtKB-SubCell"/>
</dbReference>
<reference evidence="4 5" key="1">
    <citation type="journal article" date="2014" name="Genome Announc.">
        <title>Draft Genome Sequence of Fervidicella metallireducens Strain AeBT, an Iron-Reducing Thermoanaerobe from the Great Artesian Basin.</title>
        <authorList>
            <person name="Patel B.K."/>
        </authorList>
    </citation>
    <scope>NUCLEOTIDE SEQUENCE [LARGE SCALE GENOMIC DNA]</scope>
    <source>
        <strain evidence="4 5">AeB</strain>
    </source>
</reference>
<feature type="transmembrane region" description="Helical" evidence="3">
    <location>
        <begin position="61"/>
        <end position="78"/>
    </location>
</feature>
<dbReference type="STRING" id="1403537.Q428_02765"/>
<keyword evidence="3" id="KW-0812">Transmembrane</keyword>
<dbReference type="Gene3D" id="1.10.1760.20">
    <property type="match status" value="1"/>
</dbReference>
<keyword evidence="3" id="KW-1133">Transmembrane helix</keyword>